<dbReference type="InterPro" id="IPR011701">
    <property type="entry name" value="MFS"/>
</dbReference>
<keyword evidence="4 6" id="KW-1133">Transmembrane helix</keyword>
<evidence type="ECO:0000256" key="1">
    <source>
        <dbReference type="ARBA" id="ARBA00004651"/>
    </source>
</evidence>
<evidence type="ECO:0000313" key="9">
    <source>
        <dbReference type="Proteomes" id="UP000029980"/>
    </source>
</evidence>
<dbReference type="InterPro" id="IPR036259">
    <property type="entry name" value="MFS_trans_sf"/>
</dbReference>
<keyword evidence="9" id="KW-1185">Reference proteome</keyword>
<dbReference type="HOGENOM" id="CLU_001265_10_13_2"/>
<keyword evidence="5 6" id="KW-0472">Membrane</keyword>
<evidence type="ECO:0000256" key="3">
    <source>
        <dbReference type="ARBA" id="ARBA00022692"/>
    </source>
</evidence>
<name>A0A097QRB0_9EURY</name>
<evidence type="ECO:0000256" key="4">
    <source>
        <dbReference type="ARBA" id="ARBA00022989"/>
    </source>
</evidence>
<dbReference type="InterPro" id="IPR050189">
    <property type="entry name" value="MFS_Efflux_Transporters"/>
</dbReference>
<feature type="transmembrane region" description="Helical" evidence="6">
    <location>
        <begin position="243"/>
        <end position="261"/>
    </location>
</feature>
<dbReference type="InterPro" id="IPR001958">
    <property type="entry name" value="Tet-R_TetA/multi-R_MdtG-like"/>
</dbReference>
<keyword evidence="2" id="KW-1003">Cell membrane</keyword>
<feature type="transmembrane region" description="Helical" evidence="6">
    <location>
        <begin position="7"/>
        <end position="28"/>
    </location>
</feature>
<feature type="transmembrane region" description="Helical" evidence="6">
    <location>
        <begin position="96"/>
        <end position="114"/>
    </location>
</feature>
<sequence>MASLRDVWLLNFSTFFFFLGISVVTPVVSPFLVSLNAEPFLVGLVAGVTSFLSLISKPLGGAVGDKGYRFHALVGGNLLGLLAGVLYVVSALTSNVYLFAFARAIHGFSMGLFFPSSLSTAVDLAPAGRVGETLGWRGMMFSLGNIVGPAIGGYASDLIGFGGAFALTAVFSTVGALLAFMAWREVGDVAGHREHEKASYRELLRVTFVSASLTLFLFSMSYAGVTTYLPALYKSLSLPQSLFGYYMMVIGTFSFMTRLIGGRSADRRGPLPVTTLGLVLLLMGYVMLNVYTLPPYAYVSAALIGAGFGLAVPAMQLMALGNLPQRIRTMGSGIYTMFFDLGTLAGQVALGYVAQVRDYWGVFPVLPLILGVGFITLYAPVIWGKLNAR</sequence>
<keyword evidence="3 6" id="KW-0812">Transmembrane</keyword>
<dbReference type="Proteomes" id="UP000029980">
    <property type="component" value="Chromosome"/>
</dbReference>
<evidence type="ECO:0000256" key="2">
    <source>
        <dbReference type="ARBA" id="ARBA00022475"/>
    </source>
</evidence>
<evidence type="ECO:0000256" key="6">
    <source>
        <dbReference type="SAM" id="Phobius"/>
    </source>
</evidence>
<feature type="transmembrane region" description="Helical" evidence="6">
    <location>
        <begin position="40"/>
        <end position="56"/>
    </location>
</feature>
<feature type="transmembrane region" description="Helical" evidence="6">
    <location>
        <begin position="68"/>
        <end position="90"/>
    </location>
</feature>
<feature type="transmembrane region" description="Helical" evidence="6">
    <location>
        <begin position="359"/>
        <end position="383"/>
    </location>
</feature>
<dbReference type="Pfam" id="PF07690">
    <property type="entry name" value="MFS_1"/>
    <property type="match status" value="1"/>
</dbReference>
<dbReference type="STRING" id="1505907.TEU_00935"/>
<dbReference type="PANTHER" id="PTHR43124:SF9">
    <property type="entry name" value="SUGAR TRANSPORT FAMILY PROTEIN"/>
    <property type="match status" value="1"/>
</dbReference>
<feature type="domain" description="Major facilitator superfamily (MFS) profile" evidence="7">
    <location>
        <begin position="6"/>
        <end position="385"/>
    </location>
</feature>
<evidence type="ECO:0000256" key="5">
    <source>
        <dbReference type="ARBA" id="ARBA00023136"/>
    </source>
</evidence>
<dbReference type="PANTHER" id="PTHR43124">
    <property type="entry name" value="PURINE EFFLUX PUMP PBUE"/>
    <property type="match status" value="1"/>
</dbReference>
<feature type="transmembrane region" description="Helical" evidence="6">
    <location>
        <begin position="134"/>
        <end position="152"/>
    </location>
</feature>
<dbReference type="PRINTS" id="PR01035">
    <property type="entry name" value="TCRTETA"/>
</dbReference>
<dbReference type="PROSITE" id="PS50850">
    <property type="entry name" value="MFS"/>
    <property type="match status" value="1"/>
</dbReference>
<dbReference type="GO" id="GO:0005886">
    <property type="term" value="C:plasma membrane"/>
    <property type="evidence" value="ECO:0007669"/>
    <property type="project" value="UniProtKB-SubCell"/>
</dbReference>
<feature type="transmembrane region" description="Helical" evidence="6">
    <location>
        <begin position="203"/>
        <end position="223"/>
    </location>
</feature>
<dbReference type="KEGG" id="teu:TEU_00935"/>
<comment type="subcellular location">
    <subcellularLocation>
        <location evidence="1">Cell membrane</location>
        <topology evidence="1">Multi-pass membrane protein</topology>
    </subcellularLocation>
</comment>
<dbReference type="SUPFAM" id="SSF103473">
    <property type="entry name" value="MFS general substrate transporter"/>
    <property type="match status" value="1"/>
</dbReference>
<proteinExistence type="predicted"/>
<evidence type="ECO:0000259" key="7">
    <source>
        <dbReference type="PROSITE" id="PS50850"/>
    </source>
</evidence>
<evidence type="ECO:0000313" key="8">
    <source>
        <dbReference type="EMBL" id="AIU69017.1"/>
    </source>
</evidence>
<feature type="transmembrane region" description="Helical" evidence="6">
    <location>
        <begin position="158"/>
        <end position="183"/>
    </location>
</feature>
<dbReference type="EMBL" id="CP008887">
    <property type="protein sequence ID" value="AIU69017.1"/>
    <property type="molecule type" value="Genomic_DNA"/>
</dbReference>
<dbReference type="Gene3D" id="1.20.1250.20">
    <property type="entry name" value="MFS general substrate transporter like domains"/>
    <property type="match status" value="1"/>
</dbReference>
<accession>A0A097QRB0</accession>
<organism evidence="8 9">
    <name type="scientific">Thermococcus eurythermalis</name>
    <dbReference type="NCBI Taxonomy" id="1505907"/>
    <lineage>
        <taxon>Archaea</taxon>
        <taxon>Methanobacteriati</taxon>
        <taxon>Methanobacteriota</taxon>
        <taxon>Thermococci</taxon>
        <taxon>Thermococcales</taxon>
        <taxon>Thermococcaceae</taxon>
        <taxon>Thermococcus</taxon>
    </lineage>
</organism>
<protein>
    <submittedName>
        <fullName evidence="8">Quinolone resistance protein</fullName>
    </submittedName>
</protein>
<dbReference type="RefSeq" id="WP_050002001.1">
    <property type="nucleotide sequence ID" value="NZ_CP008887.1"/>
</dbReference>
<dbReference type="InterPro" id="IPR020846">
    <property type="entry name" value="MFS_dom"/>
</dbReference>
<reference evidence="8 9" key="1">
    <citation type="journal article" date="2015" name="Int. J. Syst. Evol. Microbiol.">
        <title>Thermococcus eurythermalis sp. nov., a conditional piezophilic hyperthermophilic archaeon with a wide temperature range isolated from an oil-immersed chimney in the Guaymas Basin.</title>
        <authorList>
            <person name="Zhao W."/>
            <person name="Zeng X."/>
            <person name="Xiao X."/>
        </authorList>
    </citation>
    <scope>NUCLEOTIDE SEQUENCE [LARGE SCALE GENOMIC DNA]</scope>
    <source>
        <strain evidence="8 9">A501</strain>
    </source>
</reference>
<dbReference type="GeneID" id="25151995"/>
<dbReference type="GO" id="GO:0022857">
    <property type="term" value="F:transmembrane transporter activity"/>
    <property type="evidence" value="ECO:0007669"/>
    <property type="project" value="InterPro"/>
</dbReference>
<feature type="transmembrane region" description="Helical" evidence="6">
    <location>
        <begin position="297"/>
        <end position="320"/>
    </location>
</feature>
<feature type="transmembrane region" description="Helical" evidence="6">
    <location>
        <begin position="332"/>
        <end position="353"/>
    </location>
</feature>
<dbReference type="OrthoDB" id="117970at2157"/>
<gene>
    <name evidence="8" type="ORF">TEU_00935</name>
</gene>
<feature type="transmembrane region" description="Helical" evidence="6">
    <location>
        <begin position="273"/>
        <end position="291"/>
    </location>
</feature>
<dbReference type="AlphaFoldDB" id="A0A097QRB0"/>